<name>A9NMD4_PICSI</name>
<reference evidence="2" key="1">
    <citation type="journal article" date="2008" name="BMC Genomics">
        <title>A conifer genomics resource of 200,000 spruce (Picea spp.) ESTs and 6,464 high-quality, sequence-finished full-length cDNAs for Sitka spruce (Picea sitchensis).</title>
        <authorList>
            <person name="Ralph S.G."/>
            <person name="Chun H.J."/>
            <person name="Kolosova N."/>
            <person name="Cooper D."/>
            <person name="Oddy C."/>
            <person name="Ritland C.E."/>
            <person name="Kirkpatrick R."/>
            <person name="Moore R."/>
            <person name="Barber S."/>
            <person name="Holt R.A."/>
            <person name="Jones S.J."/>
            <person name="Marra M.A."/>
            <person name="Douglas C.J."/>
            <person name="Ritland K."/>
            <person name="Bohlmann J."/>
        </authorList>
    </citation>
    <scope>NUCLEOTIDE SEQUENCE</scope>
    <source>
        <tissue evidence="2">Bark</tissue>
    </source>
</reference>
<sequence length="121" mass="13008">MEMRIASAPLIILIAMLMVVTMVSESSASRPLQLEFIFQGDEMENNNNIKMKNGWFESLRGPVTPSGPSNCQNFRSPSGGGSCPVNEINAAGINALTDRSIGITRVADTSDSTVKSRNSKT</sequence>
<evidence type="ECO:0000313" key="2">
    <source>
        <dbReference type="EMBL" id="ABK21795.1"/>
    </source>
</evidence>
<keyword evidence="1" id="KW-0732">Signal</keyword>
<dbReference type="AlphaFoldDB" id="A9NMD4"/>
<feature type="signal peptide" evidence="1">
    <location>
        <begin position="1"/>
        <end position="28"/>
    </location>
</feature>
<feature type="chain" id="PRO_5002738975" evidence="1">
    <location>
        <begin position="29"/>
        <end position="121"/>
    </location>
</feature>
<protein>
    <submittedName>
        <fullName evidence="2">Uncharacterized protein</fullName>
    </submittedName>
</protein>
<accession>A9NMD4</accession>
<organism evidence="2">
    <name type="scientific">Picea sitchensis</name>
    <name type="common">Sitka spruce</name>
    <name type="synonym">Pinus sitchensis</name>
    <dbReference type="NCBI Taxonomy" id="3332"/>
    <lineage>
        <taxon>Eukaryota</taxon>
        <taxon>Viridiplantae</taxon>
        <taxon>Streptophyta</taxon>
        <taxon>Embryophyta</taxon>
        <taxon>Tracheophyta</taxon>
        <taxon>Spermatophyta</taxon>
        <taxon>Pinopsida</taxon>
        <taxon>Pinidae</taxon>
        <taxon>Conifers I</taxon>
        <taxon>Pinales</taxon>
        <taxon>Pinaceae</taxon>
        <taxon>Picea</taxon>
    </lineage>
</organism>
<proteinExistence type="evidence at transcript level"/>
<evidence type="ECO:0000256" key="1">
    <source>
        <dbReference type="SAM" id="SignalP"/>
    </source>
</evidence>
<dbReference type="EMBL" id="EF082436">
    <property type="protein sequence ID" value="ABK21795.1"/>
    <property type="molecule type" value="mRNA"/>
</dbReference>